<keyword evidence="2" id="KW-1185">Reference proteome</keyword>
<organism evidence="1 2">
    <name type="scientific">Lacticaseibacillus camelliae DSM 22697 = JCM 13995</name>
    <dbReference type="NCBI Taxonomy" id="1423730"/>
    <lineage>
        <taxon>Bacteria</taxon>
        <taxon>Bacillati</taxon>
        <taxon>Bacillota</taxon>
        <taxon>Bacilli</taxon>
        <taxon>Lactobacillales</taxon>
        <taxon>Lactobacillaceae</taxon>
        <taxon>Lacticaseibacillus</taxon>
    </lineage>
</organism>
<name>A0A0R2FKJ4_9LACO</name>
<dbReference type="PATRIC" id="fig|1423730.4.peg.982"/>
<dbReference type="AlphaFoldDB" id="A0A0R2FKJ4"/>
<reference evidence="1 2" key="1">
    <citation type="journal article" date="2015" name="Genome Announc.">
        <title>Expanding the biotechnology potential of lactobacilli through comparative genomics of 213 strains and associated genera.</title>
        <authorList>
            <person name="Sun Z."/>
            <person name="Harris H.M."/>
            <person name="McCann A."/>
            <person name="Guo C."/>
            <person name="Argimon S."/>
            <person name="Zhang W."/>
            <person name="Yang X."/>
            <person name="Jeffery I.B."/>
            <person name="Cooney J.C."/>
            <person name="Kagawa T.F."/>
            <person name="Liu W."/>
            <person name="Song Y."/>
            <person name="Salvetti E."/>
            <person name="Wrobel A."/>
            <person name="Rasinkangas P."/>
            <person name="Parkhill J."/>
            <person name="Rea M.C."/>
            <person name="O'Sullivan O."/>
            <person name="Ritari J."/>
            <person name="Douillard F.P."/>
            <person name="Paul Ross R."/>
            <person name="Yang R."/>
            <person name="Briner A.E."/>
            <person name="Felis G.E."/>
            <person name="de Vos W.M."/>
            <person name="Barrangou R."/>
            <person name="Klaenhammer T.R."/>
            <person name="Caufield P.W."/>
            <person name="Cui Y."/>
            <person name="Zhang H."/>
            <person name="O'Toole P.W."/>
        </authorList>
    </citation>
    <scope>NUCLEOTIDE SEQUENCE [LARGE SCALE GENOMIC DNA]</scope>
    <source>
        <strain evidence="1 2">DSM 22697</strain>
    </source>
</reference>
<accession>A0A0R2FKJ4</accession>
<sequence>MVAYFVTGILKNPPSALDEVLYERVKVFSSLGIQAKIVAVGYAPEWLEAAQTCGVAEGQVIAVFDRLQEVGNLPIQPLRLADYHELDDADRQARDGRLTYLKDGRRYATVDLGDGDEVRVVNFYDAADQVERSEIYDPRGFKSQVLRYTSKRLDEVDYLTPAGNIAIVQEFGEIVRTSVLARQQSYDSFDDFATAMLMAFVRSGDLVVAEQPEYQAIVAQLPVTIQRGYDLADAAMAVTPQPTDLVLTRQFRPNFPQAKVFDEGAADAQLQKGWRRLLTGLGILASQ</sequence>
<dbReference type="InterPro" id="IPR022372">
    <property type="entry name" value="Accessory_SS_Asp1"/>
</dbReference>
<dbReference type="EMBL" id="AYZJ01000018">
    <property type="protein sequence ID" value="KRN25180.1"/>
    <property type="molecule type" value="Genomic_DNA"/>
</dbReference>
<gene>
    <name evidence="1" type="ORF">FC75_GL000932</name>
</gene>
<dbReference type="Pfam" id="PF16993">
    <property type="entry name" value="Asp1"/>
    <property type="match status" value="1"/>
</dbReference>
<dbReference type="GO" id="GO:0015031">
    <property type="term" value="P:protein transport"/>
    <property type="evidence" value="ECO:0007669"/>
    <property type="project" value="InterPro"/>
</dbReference>
<evidence type="ECO:0000313" key="1">
    <source>
        <dbReference type="EMBL" id="KRN25180.1"/>
    </source>
</evidence>
<evidence type="ECO:0000313" key="2">
    <source>
        <dbReference type="Proteomes" id="UP000050865"/>
    </source>
</evidence>
<dbReference type="RefSeq" id="WP_056989076.1">
    <property type="nucleotide sequence ID" value="NZ_AYZJ01000018.1"/>
</dbReference>
<dbReference type="STRING" id="1423730.FC75_GL000932"/>
<comment type="caution">
    <text evidence="1">The sequence shown here is derived from an EMBL/GenBank/DDBJ whole genome shotgun (WGS) entry which is preliminary data.</text>
</comment>
<proteinExistence type="predicted"/>
<protein>
    <submittedName>
        <fullName evidence="1">Uncharacterized protein</fullName>
    </submittedName>
</protein>
<dbReference type="Proteomes" id="UP000050865">
    <property type="component" value="Unassembled WGS sequence"/>
</dbReference>